<dbReference type="EMBL" id="KV428012">
    <property type="protein sequence ID" value="KZT42646.1"/>
    <property type="molecule type" value="Genomic_DNA"/>
</dbReference>
<comment type="subcellular location">
    <subcellularLocation>
        <location evidence="2">Cytoplasm</location>
    </subcellularLocation>
    <subcellularLocation>
        <location evidence="1">Nucleus</location>
    </subcellularLocation>
</comment>
<dbReference type="GO" id="GO:0005737">
    <property type="term" value="C:cytoplasm"/>
    <property type="evidence" value="ECO:0007669"/>
    <property type="project" value="UniProtKB-SubCell"/>
</dbReference>
<gene>
    <name evidence="9" type="ORF">SISSUDRAFT_1015631</name>
</gene>
<dbReference type="InterPro" id="IPR006773">
    <property type="entry name" value="Rpn13/ADRM1"/>
</dbReference>
<dbReference type="Proteomes" id="UP000076798">
    <property type="component" value="Unassembled WGS sequence"/>
</dbReference>
<evidence type="ECO:0000256" key="6">
    <source>
        <dbReference type="SAM" id="MobiDB-lite"/>
    </source>
</evidence>
<dbReference type="STRING" id="1314776.A0A166HF48"/>
<proteinExistence type="predicted"/>
<dbReference type="OrthoDB" id="340431at2759"/>
<dbReference type="Pfam" id="PF16550">
    <property type="entry name" value="RPN13_C"/>
    <property type="match status" value="1"/>
</dbReference>
<dbReference type="GO" id="GO:0008541">
    <property type="term" value="C:proteasome regulatory particle, lid subcomplex"/>
    <property type="evidence" value="ECO:0007669"/>
    <property type="project" value="TreeGrafter"/>
</dbReference>
<feature type="domain" description="Pru" evidence="8">
    <location>
        <begin position="1"/>
        <end position="115"/>
    </location>
</feature>
<dbReference type="FunFam" id="2.30.29.70:FF:000001">
    <property type="entry name" value="Proteasomal ubiquitin receptor ADRM1"/>
    <property type="match status" value="1"/>
</dbReference>
<dbReference type="InterPro" id="IPR044868">
    <property type="entry name" value="Rpn13/ADRM1_Pru"/>
</dbReference>
<dbReference type="GO" id="GO:0061133">
    <property type="term" value="F:endopeptidase activator activity"/>
    <property type="evidence" value="ECO:0007669"/>
    <property type="project" value="TreeGrafter"/>
</dbReference>
<dbReference type="CDD" id="cd13314">
    <property type="entry name" value="PH_Rpn13"/>
    <property type="match status" value="1"/>
</dbReference>
<sequence length="301" mass="32666">MATQTLLSFKAGRSFRREGSSFVDASPVKGSLELLRGDDELLHLLWKNRATGQVEDDLIIFPMEAQFLKVPHTAGRTYVLKFSSSNQRHFFWMQDLSDSRDAEYATHVNGYLADPEYDPSTAAGPASSSQQAGPSAPPAPSTAPAGVTEDQLAELRALVSQVSQEQTLSQPGQSYSSARICFYTKRMSEDLSLSDVLTPSNLRPLFSNPRLLTAVFPHLPPDLPVPPSAESIQRIIESPQFQAGVRSLDQALATGLLSGLVKSLGLPEEAGLGVGPFLTAISRQAERDHHDESGQDSMQTD</sequence>
<name>A0A166HF48_9AGAM</name>
<dbReference type="GO" id="GO:0005634">
    <property type="term" value="C:nucleus"/>
    <property type="evidence" value="ECO:0007669"/>
    <property type="project" value="UniProtKB-SubCell"/>
</dbReference>
<dbReference type="InterPro" id="IPR032368">
    <property type="entry name" value="RPN13_DEUBAD"/>
</dbReference>
<protein>
    <submittedName>
        <fullName evidence="9">Adhesion regulating molecule</fullName>
    </submittedName>
</protein>
<dbReference type="InterPro" id="IPR044867">
    <property type="entry name" value="DEUBAD_dom"/>
</dbReference>
<evidence type="ECO:0000313" key="10">
    <source>
        <dbReference type="Proteomes" id="UP000076798"/>
    </source>
</evidence>
<dbReference type="InterPro" id="IPR038108">
    <property type="entry name" value="RPN13_DEUBAD_sf"/>
</dbReference>
<evidence type="ECO:0000256" key="4">
    <source>
        <dbReference type="ARBA" id="ARBA00022942"/>
    </source>
</evidence>
<evidence type="ECO:0000259" key="7">
    <source>
        <dbReference type="PROSITE" id="PS51916"/>
    </source>
</evidence>
<feature type="region of interest" description="Disordered" evidence="6">
    <location>
        <begin position="115"/>
        <end position="147"/>
    </location>
</feature>
<dbReference type="AlphaFoldDB" id="A0A166HF48"/>
<evidence type="ECO:0000256" key="1">
    <source>
        <dbReference type="ARBA" id="ARBA00004123"/>
    </source>
</evidence>
<feature type="domain" description="DEUBAD" evidence="7">
    <location>
        <begin position="184"/>
        <end position="291"/>
    </location>
</feature>
<dbReference type="Pfam" id="PF04683">
    <property type="entry name" value="Rpn13_ADRM1_Pru"/>
    <property type="match status" value="1"/>
</dbReference>
<keyword evidence="10" id="KW-1185">Reference proteome</keyword>
<feature type="compositionally biased region" description="Low complexity" evidence="6">
    <location>
        <begin position="119"/>
        <end position="134"/>
    </location>
</feature>
<organism evidence="9 10">
    <name type="scientific">Sistotremastrum suecicum HHB10207 ss-3</name>
    <dbReference type="NCBI Taxonomy" id="1314776"/>
    <lineage>
        <taxon>Eukaryota</taxon>
        <taxon>Fungi</taxon>
        <taxon>Dikarya</taxon>
        <taxon>Basidiomycota</taxon>
        <taxon>Agaricomycotina</taxon>
        <taxon>Agaricomycetes</taxon>
        <taxon>Sistotremastrales</taxon>
        <taxon>Sistotremastraceae</taxon>
        <taxon>Sistotremastrum</taxon>
    </lineage>
</organism>
<keyword evidence="4" id="KW-0647">Proteasome</keyword>
<dbReference type="Gene3D" id="1.10.2020.20">
    <property type="match status" value="1"/>
</dbReference>
<accession>A0A166HF48</accession>
<dbReference type="PROSITE" id="PS51917">
    <property type="entry name" value="PRU"/>
    <property type="match status" value="1"/>
</dbReference>
<evidence type="ECO:0000256" key="3">
    <source>
        <dbReference type="ARBA" id="ARBA00022490"/>
    </source>
</evidence>
<evidence type="ECO:0000256" key="2">
    <source>
        <dbReference type="ARBA" id="ARBA00004496"/>
    </source>
</evidence>
<reference evidence="9 10" key="1">
    <citation type="journal article" date="2016" name="Mol. Biol. Evol.">
        <title>Comparative Genomics of Early-Diverging Mushroom-Forming Fungi Provides Insights into the Origins of Lignocellulose Decay Capabilities.</title>
        <authorList>
            <person name="Nagy L.G."/>
            <person name="Riley R."/>
            <person name="Tritt A."/>
            <person name="Adam C."/>
            <person name="Daum C."/>
            <person name="Floudas D."/>
            <person name="Sun H."/>
            <person name="Yadav J.S."/>
            <person name="Pangilinan J."/>
            <person name="Larsson K.H."/>
            <person name="Matsuura K."/>
            <person name="Barry K."/>
            <person name="Labutti K."/>
            <person name="Kuo R."/>
            <person name="Ohm R.A."/>
            <person name="Bhattacharya S.S."/>
            <person name="Shirouzu T."/>
            <person name="Yoshinaga Y."/>
            <person name="Martin F.M."/>
            <person name="Grigoriev I.V."/>
            <person name="Hibbett D.S."/>
        </authorList>
    </citation>
    <scope>NUCLEOTIDE SEQUENCE [LARGE SCALE GENOMIC DNA]</scope>
    <source>
        <strain evidence="9 10">HHB10207 ss-3</strain>
    </source>
</reference>
<evidence type="ECO:0000256" key="5">
    <source>
        <dbReference type="ARBA" id="ARBA00023242"/>
    </source>
</evidence>
<keyword evidence="3" id="KW-0963">Cytoplasm</keyword>
<dbReference type="InterPro" id="IPR038633">
    <property type="entry name" value="Rpn13/ADRM1_Pru_sf"/>
</dbReference>
<dbReference type="PANTHER" id="PTHR12225:SF0">
    <property type="entry name" value="PROTEASOMAL UBIQUITIN RECEPTOR ADRM1"/>
    <property type="match status" value="1"/>
</dbReference>
<evidence type="ECO:0000259" key="8">
    <source>
        <dbReference type="PROSITE" id="PS51917"/>
    </source>
</evidence>
<dbReference type="GO" id="GO:0070628">
    <property type="term" value="F:proteasome binding"/>
    <property type="evidence" value="ECO:0007669"/>
    <property type="project" value="TreeGrafter"/>
</dbReference>
<dbReference type="PROSITE" id="PS51916">
    <property type="entry name" value="DEUBAD"/>
    <property type="match status" value="1"/>
</dbReference>
<dbReference type="Gene3D" id="2.30.29.70">
    <property type="entry name" value="Proteasomal ubiquitin receptor Rpn13/ADRM1"/>
    <property type="match status" value="1"/>
</dbReference>
<dbReference type="PANTHER" id="PTHR12225">
    <property type="entry name" value="ADHESION REGULATING MOLECULE 1 110 KDA CELL MEMBRANE GLYCOPROTEIN"/>
    <property type="match status" value="1"/>
</dbReference>
<keyword evidence="5" id="KW-0539">Nucleus</keyword>
<evidence type="ECO:0000313" key="9">
    <source>
        <dbReference type="EMBL" id="KZT42646.1"/>
    </source>
</evidence>